<dbReference type="Proteomes" id="UP000069205">
    <property type="component" value="Chromosome"/>
</dbReference>
<keyword evidence="3" id="KW-0949">S-adenosyl-L-methionine</keyword>
<name>A0A0K2GGH7_NITMO</name>
<feature type="domain" description="O-methyltransferase dimerisation" evidence="5">
    <location>
        <begin position="16"/>
        <end position="88"/>
    </location>
</feature>
<keyword evidence="7" id="KW-1185">Reference proteome</keyword>
<dbReference type="InterPro" id="IPR036388">
    <property type="entry name" value="WH-like_DNA-bd_sf"/>
</dbReference>
<dbReference type="PROSITE" id="PS51683">
    <property type="entry name" value="SAM_OMT_II"/>
    <property type="match status" value="1"/>
</dbReference>
<dbReference type="Pfam" id="PF08100">
    <property type="entry name" value="Dimerisation"/>
    <property type="match status" value="1"/>
</dbReference>
<dbReference type="Pfam" id="PF00891">
    <property type="entry name" value="Methyltransf_2"/>
    <property type="match status" value="1"/>
</dbReference>
<keyword evidence="1 6" id="KW-0489">Methyltransferase</keyword>
<dbReference type="EMBL" id="CP011801">
    <property type="protein sequence ID" value="ALA60046.1"/>
    <property type="molecule type" value="Genomic_DNA"/>
</dbReference>
<dbReference type="SUPFAM" id="SSF46785">
    <property type="entry name" value="Winged helix' DNA-binding domain"/>
    <property type="match status" value="1"/>
</dbReference>
<dbReference type="AlphaFoldDB" id="A0A0K2GGH7"/>
<dbReference type="CDD" id="cd02440">
    <property type="entry name" value="AdoMet_MTases"/>
    <property type="match status" value="1"/>
</dbReference>
<evidence type="ECO:0000313" key="6">
    <source>
        <dbReference type="EMBL" id="ALA60046.1"/>
    </source>
</evidence>
<evidence type="ECO:0000259" key="5">
    <source>
        <dbReference type="Pfam" id="PF08100"/>
    </source>
</evidence>
<dbReference type="OrthoDB" id="9767938at2"/>
<dbReference type="SUPFAM" id="SSF53335">
    <property type="entry name" value="S-adenosyl-L-methionine-dependent methyltransferases"/>
    <property type="match status" value="1"/>
</dbReference>
<evidence type="ECO:0000256" key="3">
    <source>
        <dbReference type="ARBA" id="ARBA00022691"/>
    </source>
</evidence>
<dbReference type="KEGG" id="nmv:NITMOv2_3654"/>
<protein>
    <submittedName>
        <fullName evidence="6">Putative O-methyltransferase, family 2</fullName>
        <ecNumber evidence="6">2.1.1.-</ecNumber>
    </submittedName>
</protein>
<evidence type="ECO:0000256" key="1">
    <source>
        <dbReference type="ARBA" id="ARBA00022603"/>
    </source>
</evidence>
<evidence type="ECO:0000256" key="2">
    <source>
        <dbReference type="ARBA" id="ARBA00022679"/>
    </source>
</evidence>
<dbReference type="STRING" id="42253.NITMOv2_3654"/>
<dbReference type="PANTHER" id="PTHR43712:SF2">
    <property type="entry name" value="O-METHYLTRANSFERASE CICE"/>
    <property type="match status" value="1"/>
</dbReference>
<dbReference type="Gene3D" id="3.40.50.150">
    <property type="entry name" value="Vaccinia Virus protein VP39"/>
    <property type="match status" value="1"/>
</dbReference>
<dbReference type="InterPro" id="IPR016461">
    <property type="entry name" value="COMT-like"/>
</dbReference>
<gene>
    <name evidence="6" type="ORF">NITMOv2_3654</name>
</gene>
<proteinExistence type="predicted"/>
<accession>A0A0K2GGH7</accession>
<evidence type="ECO:0000313" key="7">
    <source>
        <dbReference type="Proteomes" id="UP000069205"/>
    </source>
</evidence>
<dbReference type="GO" id="GO:0008171">
    <property type="term" value="F:O-methyltransferase activity"/>
    <property type="evidence" value="ECO:0007669"/>
    <property type="project" value="InterPro"/>
</dbReference>
<dbReference type="GO" id="GO:0032259">
    <property type="term" value="P:methylation"/>
    <property type="evidence" value="ECO:0007669"/>
    <property type="project" value="UniProtKB-KW"/>
</dbReference>
<dbReference type="PANTHER" id="PTHR43712">
    <property type="entry name" value="PUTATIVE (AFU_ORTHOLOGUE AFUA_4G14580)-RELATED"/>
    <property type="match status" value="1"/>
</dbReference>
<dbReference type="EC" id="2.1.1.-" evidence="6"/>
<reference evidence="6 7" key="1">
    <citation type="journal article" date="2015" name="Proc. Natl. Acad. Sci. U.S.A.">
        <title>Expanded metabolic versatility of ubiquitous nitrite-oxidizing bacteria from the genus Nitrospira.</title>
        <authorList>
            <person name="Koch H."/>
            <person name="Lucker S."/>
            <person name="Albertsen M."/>
            <person name="Kitzinger K."/>
            <person name="Herbold C."/>
            <person name="Spieck E."/>
            <person name="Nielsen P.H."/>
            <person name="Wagner M."/>
            <person name="Daims H."/>
        </authorList>
    </citation>
    <scope>NUCLEOTIDE SEQUENCE [LARGE SCALE GENOMIC DNA]</scope>
    <source>
        <strain evidence="6 7">NSP M-1</strain>
    </source>
</reference>
<organism evidence="6 7">
    <name type="scientific">Nitrospira moscoviensis</name>
    <dbReference type="NCBI Taxonomy" id="42253"/>
    <lineage>
        <taxon>Bacteria</taxon>
        <taxon>Pseudomonadati</taxon>
        <taxon>Nitrospirota</taxon>
        <taxon>Nitrospiria</taxon>
        <taxon>Nitrospirales</taxon>
        <taxon>Nitrospiraceae</taxon>
        <taxon>Nitrospira</taxon>
    </lineage>
</organism>
<dbReference type="InterPro" id="IPR001077">
    <property type="entry name" value="COMT_C"/>
</dbReference>
<dbReference type="InterPro" id="IPR029063">
    <property type="entry name" value="SAM-dependent_MTases_sf"/>
</dbReference>
<keyword evidence="2 6" id="KW-0808">Transferase</keyword>
<feature type="domain" description="O-methyltransferase C-terminal" evidence="4">
    <location>
        <begin position="129"/>
        <end position="311"/>
    </location>
</feature>
<dbReference type="GO" id="GO:0046983">
    <property type="term" value="F:protein dimerization activity"/>
    <property type="evidence" value="ECO:0007669"/>
    <property type="project" value="InterPro"/>
</dbReference>
<dbReference type="InterPro" id="IPR036390">
    <property type="entry name" value="WH_DNA-bd_sf"/>
</dbReference>
<dbReference type="InterPro" id="IPR012967">
    <property type="entry name" value="COMT_dimerisation"/>
</dbReference>
<sequence>MGVSRELSLAEVFQLGYYWETKILLTAVKLDVFSALDGKAKPADDIAARIGADPSALTLLLNALVALRLLHREGDRYANSATAAAHLVRHSSQYIGHLLLLHDAEWDNWGKLEQTIRTGRRSVDRHVFETDPELGANVLAVLHRIGKQSGPDFAQRLQLSGPLRMLDLGGGAGTNSIAFCQTYPELTATIFDLPATLRLTEKTVKEAGLESRIALHPGDFNTDGLSGPYDLVLMSDILHYQTFETNEALVRKVFDHLVPGGRLVIKDRFLDETGTGPAWTTAFAVHILVNTQQGGCYKTGDAMEWMRRAGFASITELERTAVVQGVK</sequence>
<evidence type="ECO:0000259" key="4">
    <source>
        <dbReference type="Pfam" id="PF00891"/>
    </source>
</evidence>
<dbReference type="PATRIC" id="fig|42253.5.peg.3606"/>
<dbReference type="Gene3D" id="1.10.10.10">
    <property type="entry name" value="Winged helix-like DNA-binding domain superfamily/Winged helix DNA-binding domain"/>
    <property type="match status" value="1"/>
</dbReference>